<comment type="similarity">
    <text evidence="1">Belongs to the glycosyl hydrolase 35 family.</text>
</comment>
<feature type="non-terminal residue" evidence="3">
    <location>
        <position position="1"/>
    </location>
</feature>
<keyword evidence="4" id="KW-1185">Reference proteome</keyword>
<evidence type="ECO:0000256" key="1">
    <source>
        <dbReference type="ARBA" id="ARBA00009809"/>
    </source>
</evidence>
<organism evidence="3 4">
    <name type="scientific">Aldrovandia affinis</name>
    <dbReference type="NCBI Taxonomy" id="143900"/>
    <lineage>
        <taxon>Eukaryota</taxon>
        <taxon>Metazoa</taxon>
        <taxon>Chordata</taxon>
        <taxon>Craniata</taxon>
        <taxon>Vertebrata</taxon>
        <taxon>Euteleostomi</taxon>
        <taxon>Actinopterygii</taxon>
        <taxon>Neopterygii</taxon>
        <taxon>Teleostei</taxon>
        <taxon>Notacanthiformes</taxon>
        <taxon>Halosauridae</taxon>
        <taxon>Aldrovandia</taxon>
    </lineage>
</organism>
<dbReference type="GO" id="GO:0005975">
    <property type="term" value="P:carbohydrate metabolic process"/>
    <property type="evidence" value="ECO:0007669"/>
    <property type="project" value="InterPro"/>
</dbReference>
<reference evidence="3" key="1">
    <citation type="journal article" date="2023" name="Science">
        <title>Genome structures resolve the early diversification of teleost fishes.</title>
        <authorList>
            <person name="Parey E."/>
            <person name="Louis A."/>
            <person name="Montfort J."/>
            <person name="Bouchez O."/>
            <person name="Roques C."/>
            <person name="Iampietro C."/>
            <person name="Lluch J."/>
            <person name="Castinel A."/>
            <person name="Donnadieu C."/>
            <person name="Desvignes T."/>
            <person name="Floi Bucao C."/>
            <person name="Jouanno E."/>
            <person name="Wen M."/>
            <person name="Mejri S."/>
            <person name="Dirks R."/>
            <person name="Jansen H."/>
            <person name="Henkel C."/>
            <person name="Chen W.J."/>
            <person name="Zahm M."/>
            <person name="Cabau C."/>
            <person name="Klopp C."/>
            <person name="Thompson A.W."/>
            <person name="Robinson-Rechavi M."/>
            <person name="Braasch I."/>
            <person name="Lecointre G."/>
            <person name="Bobe J."/>
            <person name="Postlethwait J.H."/>
            <person name="Berthelot C."/>
            <person name="Roest Crollius H."/>
            <person name="Guiguen Y."/>
        </authorList>
    </citation>
    <scope>NUCLEOTIDE SEQUENCE</scope>
    <source>
        <strain evidence="3">NC1722</strain>
    </source>
</reference>
<sequence>SGPPTFSIDYKYNRFLKDGAPFQYVSGSIHYSRIPRFYWKDRLLKMYMTGLNAIQIYVPWNYHETVQGVYKFTGNQDLEHFLDLANQTGLLVILRPGPYICAEWEMGGLPAWLLQKPNIILRSSDPDYLQAVSTWLAVHVGCLPQGECGGKPARVAGNAQKALCVYRNHS</sequence>
<dbReference type="InterPro" id="IPR017853">
    <property type="entry name" value="GH"/>
</dbReference>
<dbReference type="EMBL" id="JAINUG010000048">
    <property type="protein sequence ID" value="KAJ8405357.1"/>
    <property type="molecule type" value="Genomic_DNA"/>
</dbReference>
<dbReference type="Pfam" id="PF01301">
    <property type="entry name" value="Glyco_hydro_35"/>
    <property type="match status" value="1"/>
</dbReference>
<comment type="caution">
    <text evidence="3">The sequence shown here is derived from an EMBL/GenBank/DDBJ whole genome shotgun (WGS) entry which is preliminary data.</text>
</comment>
<evidence type="ECO:0000313" key="3">
    <source>
        <dbReference type="EMBL" id="KAJ8405357.1"/>
    </source>
</evidence>
<dbReference type="PRINTS" id="PR00742">
    <property type="entry name" value="GLHYDRLASE35"/>
</dbReference>
<dbReference type="SUPFAM" id="SSF51445">
    <property type="entry name" value="(Trans)glycosidases"/>
    <property type="match status" value="1"/>
</dbReference>
<dbReference type="PANTHER" id="PTHR23421">
    <property type="entry name" value="BETA-GALACTOSIDASE RELATED"/>
    <property type="match status" value="1"/>
</dbReference>
<dbReference type="Proteomes" id="UP001221898">
    <property type="component" value="Unassembled WGS sequence"/>
</dbReference>
<accession>A0AAD7WQB2</accession>
<evidence type="ECO:0000313" key="4">
    <source>
        <dbReference type="Proteomes" id="UP001221898"/>
    </source>
</evidence>
<dbReference type="InterPro" id="IPR001944">
    <property type="entry name" value="Glycoside_Hdrlase_35"/>
</dbReference>
<name>A0AAD7WQB2_9TELE</name>
<gene>
    <name evidence="3" type="ORF">AAFF_G00318300</name>
</gene>
<dbReference type="AlphaFoldDB" id="A0AAD7WQB2"/>
<proteinExistence type="inferred from homology"/>
<dbReference type="InterPro" id="IPR031330">
    <property type="entry name" value="Gly_Hdrlase_35_cat"/>
</dbReference>
<dbReference type="Gene3D" id="3.20.20.80">
    <property type="entry name" value="Glycosidases"/>
    <property type="match status" value="1"/>
</dbReference>
<protein>
    <recommendedName>
        <fullName evidence="2">Glycoside hydrolase 35 catalytic domain-containing protein</fullName>
    </recommendedName>
</protein>
<feature type="domain" description="Glycoside hydrolase 35 catalytic" evidence="2">
    <location>
        <begin position="15"/>
        <end position="138"/>
    </location>
</feature>
<evidence type="ECO:0000259" key="2">
    <source>
        <dbReference type="Pfam" id="PF01301"/>
    </source>
</evidence>
<dbReference type="GO" id="GO:0004553">
    <property type="term" value="F:hydrolase activity, hydrolyzing O-glycosyl compounds"/>
    <property type="evidence" value="ECO:0007669"/>
    <property type="project" value="InterPro"/>
</dbReference>